<dbReference type="AlphaFoldDB" id="A0A0M8MV55"/>
<proteinExistence type="inferred from homology"/>
<dbReference type="RefSeq" id="XP_017992022.1">
    <property type="nucleotide sequence ID" value="XM_018138590.1"/>
</dbReference>
<dbReference type="InterPro" id="IPR017853">
    <property type="entry name" value="GH"/>
</dbReference>
<accession>A0A0M8MV55</accession>
<evidence type="ECO:0000256" key="3">
    <source>
        <dbReference type="ARBA" id="ARBA00023295"/>
    </source>
</evidence>
<keyword evidence="8" id="KW-1185">Reference proteome</keyword>
<name>A0A0M8MV55_9BASI</name>
<gene>
    <name evidence="7" type="ORF">Malapachy_4135</name>
</gene>
<comment type="caution">
    <text evidence="7">The sequence shown here is derived from an EMBL/GenBank/DDBJ whole genome shotgun (WGS) entry which is preliminary data.</text>
</comment>
<evidence type="ECO:0000256" key="4">
    <source>
        <dbReference type="RuleBase" id="RU361153"/>
    </source>
</evidence>
<dbReference type="EMBL" id="LGAV01000004">
    <property type="protein sequence ID" value="KOS14390.1"/>
    <property type="molecule type" value="Genomic_DNA"/>
</dbReference>
<feature type="signal peptide" evidence="5">
    <location>
        <begin position="1"/>
        <end position="21"/>
    </location>
</feature>
<keyword evidence="2 4" id="KW-0378">Hydrolase</keyword>
<dbReference type="GO" id="GO:0008422">
    <property type="term" value="F:beta-glucosidase activity"/>
    <property type="evidence" value="ECO:0007669"/>
    <property type="project" value="TreeGrafter"/>
</dbReference>
<dbReference type="SUPFAM" id="SSF51445">
    <property type="entry name" value="(Trans)glycosidases"/>
    <property type="match status" value="1"/>
</dbReference>
<comment type="similarity">
    <text evidence="1 4">Belongs to the glycosyl hydrolase 5 (cellulase A) family.</text>
</comment>
<organism evidence="7 8">
    <name type="scientific">Malassezia pachydermatis</name>
    <dbReference type="NCBI Taxonomy" id="77020"/>
    <lineage>
        <taxon>Eukaryota</taxon>
        <taxon>Fungi</taxon>
        <taxon>Dikarya</taxon>
        <taxon>Basidiomycota</taxon>
        <taxon>Ustilaginomycotina</taxon>
        <taxon>Malasseziomycetes</taxon>
        <taxon>Malasseziales</taxon>
        <taxon>Malasseziaceae</taxon>
        <taxon>Malassezia</taxon>
    </lineage>
</organism>
<feature type="chain" id="PRO_5005818885" evidence="5">
    <location>
        <begin position="22"/>
        <end position="462"/>
    </location>
</feature>
<keyword evidence="3 4" id="KW-0326">Glycosidase</keyword>
<dbReference type="VEuPathDB" id="FungiDB:Malapachy_4135"/>
<dbReference type="Proteomes" id="UP000037751">
    <property type="component" value="Unassembled WGS sequence"/>
</dbReference>
<dbReference type="Pfam" id="PF00150">
    <property type="entry name" value="Cellulase"/>
    <property type="match status" value="1"/>
</dbReference>
<dbReference type="InterPro" id="IPR001547">
    <property type="entry name" value="Glyco_hydro_5"/>
</dbReference>
<evidence type="ECO:0000256" key="2">
    <source>
        <dbReference type="ARBA" id="ARBA00022801"/>
    </source>
</evidence>
<dbReference type="InterPro" id="IPR050386">
    <property type="entry name" value="Glycosyl_hydrolase_5"/>
</dbReference>
<dbReference type="Gene3D" id="3.20.20.80">
    <property type="entry name" value="Glycosidases"/>
    <property type="match status" value="1"/>
</dbReference>
<feature type="domain" description="Glycoside hydrolase family 5" evidence="6">
    <location>
        <begin position="127"/>
        <end position="317"/>
    </location>
</feature>
<dbReference type="OrthoDB" id="62120at2759"/>
<keyword evidence="5" id="KW-0732">Signal</keyword>
<dbReference type="GeneID" id="28730466"/>
<dbReference type="STRING" id="77020.A0A0M8MV55"/>
<dbReference type="GO" id="GO:0005576">
    <property type="term" value="C:extracellular region"/>
    <property type="evidence" value="ECO:0007669"/>
    <property type="project" value="TreeGrafter"/>
</dbReference>
<dbReference type="PANTHER" id="PTHR31297:SF42">
    <property type="entry name" value="GLYCOSIDE HYDROLASE FAMILY 5 DOMAIN-CONTAINING PROTEIN"/>
    <property type="match status" value="1"/>
</dbReference>
<dbReference type="PANTHER" id="PTHR31297">
    <property type="entry name" value="GLUCAN ENDO-1,6-BETA-GLUCOSIDASE B"/>
    <property type="match status" value="1"/>
</dbReference>
<evidence type="ECO:0000259" key="6">
    <source>
        <dbReference type="Pfam" id="PF00150"/>
    </source>
</evidence>
<protein>
    <submittedName>
        <fullName evidence="7">Glycoside hydrolase family 5 protein</fullName>
    </submittedName>
</protein>
<evidence type="ECO:0000313" key="8">
    <source>
        <dbReference type="Proteomes" id="UP000037751"/>
    </source>
</evidence>
<evidence type="ECO:0000256" key="5">
    <source>
        <dbReference type="SAM" id="SignalP"/>
    </source>
</evidence>
<dbReference type="GO" id="GO:0009986">
    <property type="term" value="C:cell surface"/>
    <property type="evidence" value="ECO:0007669"/>
    <property type="project" value="TreeGrafter"/>
</dbReference>
<sequence>MLSRTFFSLLTLALLASVVLARVSNDADLAREHAETMKQGPGFTVRHMSRRRRAEDAGLETRAPSGLRFDYGNRKVRGVSVGGWLVIEDFITPSIYQQADDNRVIDEWSFGKYVPHDKAVSILRDHYDNFITEDDFAEIASLGLNHVRVPFPYWGIKTYGNDPYVKVNQYSKLKQAAHWAQNHNLKMIIELHTVPGGANPYDHGGHTNHSHWLTNGNDQNNWLEILDILAGEFSQDKYPAVTGISVVNEPNGDRDQVYGLYKRGYNAVRNSQSDSELLVIIGDAFQNPAYNDYWSNKFNPPKYQDVMIDTHVYRLFDPGSIALSQDDRIKWYCGLKSGLANANHHLYMLIGEWSPVFTDCAHGLNGRWQGHRYDGTFPGSTRRGSCNGRTGNAKNFSDGFKANLKRNWEAQVDAYEGGVGWIMWTWKTENHNADEWSYRAGVQNGWIPRDPTQRDFSCDQVN</sequence>
<evidence type="ECO:0000313" key="7">
    <source>
        <dbReference type="EMBL" id="KOS14390.1"/>
    </source>
</evidence>
<dbReference type="GO" id="GO:0009251">
    <property type="term" value="P:glucan catabolic process"/>
    <property type="evidence" value="ECO:0007669"/>
    <property type="project" value="TreeGrafter"/>
</dbReference>
<evidence type="ECO:0000256" key="1">
    <source>
        <dbReference type="ARBA" id="ARBA00005641"/>
    </source>
</evidence>
<reference evidence="7 8" key="1">
    <citation type="submission" date="2015-07" db="EMBL/GenBank/DDBJ databases">
        <title>Draft Genome Sequence of Malassezia furfur CBS1878 and Malassezia pachydermatis CBS1879.</title>
        <authorList>
            <person name="Triana S."/>
            <person name="Ohm R."/>
            <person name="Gonzalez A."/>
            <person name="DeCock H."/>
            <person name="Restrepo S."/>
            <person name="Celis A."/>
        </authorList>
    </citation>
    <scope>NUCLEOTIDE SEQUENCE [LARGE SCALE GENOMIC DNA]</scope>
    <source>
        <strain evidence="7 8">CBS 1879</strain>
    </source>
</reference>